<name>A0A6J5RZV2_9CAUD</name>
<dbReference type="EMBL" id="LR797285">
    <property type="protein sequence ID" value="CAB4199471.1"/>
    <property type="molecule type" value="Genomic_DNA"/>
</dbReference>
<protein>
    <submittedName>
        <fullName evidence="2">Uncharacterized protein</fullName>
    </submittedName>
</protein>
<feature type="region of interest" description="Disordered" evidence="1">
    <location>
        <begin position="201"/>
        <end position="221"/>
    </location>
</feature>
<evidence type="ECO:0000256" key="1">
    <source>
        <dbReference type="SAM" id="MobiDB-lite"/>
    </source>
</evidence>
<accession>A0A6J5RZV2</accession>
<organism evidence="2">
    <name type="scientific">uncultured Caudovirales phage</name>
    <dbReference type="NCBI Taxonomy" id="2100421"/>
    <lineage>
        <taxon>Viruses</taxon>
        <taxon>Duplodnaviria</taxon>
        <taxon>Heunggongvirae</taxon>
        <taxon>Uroviricota</taxon>
        <taxon>Caudoviricetes</taxon>
        <taxon>Peduoviridae</taxon>
        <taxon>Maltschvirus</taxon>
        <taxon>Maltschvirus maltsch</taxon>
    </lineage>
</organism>
<proteinExistence type="predicted"/>
<reference evidence="2" key="1">
    <citation type="submission" date="2020-05" db="EMBL/GenBank/DDBJ databases">
        <authorList>
            <person name="Chiriac C."/>
            <person name="Salcher M."/>
            <person name="Ghai R."/>
            <person name="Kavagutti S V."/>
        </authorList>
    </citation>
    <scope>NUCLEOTIDE SEQUENCE</scope>
</reference>
<gene>
    <name evidence="2" type="ORF">UFOVP1336_40</name>
</gene>
<sequence>MPIKVVTQTTLTEGKSTKGFADDWLDDCGVTSAGIAVQWATNGAVTVTPQQAWNAGAEAGRKDVDGVGNGSTAVQVVKTAKVMGARASVCGDWQKAKTAALGGAAVIVNVQAPLGIPERVWSKWQKGRKPGETYGHWCVLANEGGQWMYADPTMSGKGKEQYGKNISEAEADDIAHSKRLANMTPIWIVVRGKEAPVITAEAPRSDAEASKPLSGTRTHQPIVSESAKRGLEAELAVTLRQIKTTPMGAAKNALYDKMVLVIGKMCRK</sequence>
<evidence type="ECO:0000313" key="2">
    <source>
        <dbReference type="EMBL" id="CAB4199471.1"/>
    </source>
</evidence>